<dbReference type="EMBL" id="CP014327">
    <property type="protein sequence ID" value="AML49928.1"/>
    <property type="molecule type" value="Genomic_DNA"/>
</dbReference>
<evidence type="ECO:0000313" key="2">
    <source>
        <dbReference type="EMBL" id="AML49928.1"/>
    </source>
</evidence>
<protein>
    <recommendedName>
        <fullName evidence="4">Dihydrodipicolinate reductase</fullName>
    </recommendedName>
</protein>
<keyword evidence="3" id="KW-1185">Reference proteome</keyword>
<feature type="chain" id="PRO_5007443370" description="Dihydrodipicolinate reductase" evidence="1">
    <location>
        <begin position="21"/>
        <end position="138"/>
    </location>
</feature>
<dbReference type="RefSeq" id="WP_039002588.1">
    <property type="nucleotide sequence ID" value="NZ_CP014327.1"/>
</dbReference>
<dbReference type="AlphaFoldDB" id="A0A126UV47"/>
<dbReference type="STRING" id="1579316.RC74_00290"/>
<name>A0A126UV47_9RHOB</name>
<evidence type="ECO:0000256" key="1">
    <source>
        <dbReference type="SAM" id="SignalP"/>
    </source>
</evidence>
<keyword evidence="1" id="KW-0732">Signal</keyword>
<sequence>MLLRTLAIFALASLPHHAFATDVLGGETLGAESFSSYVTGKTLTYSKNGQVFGAEEYLPDNHVRWSFNDGQCQDGIWFAQNDQICFIYDGQTVPQCWSFSVGSIGLIAHYENAPTSDDLYETARSSAPLYCKGPDVGV</sequence>
<proteinExistence type="predicted"/>
<dbReference type="KEGG" id="hat:RC74_00290"/>
<accession>A0A126UV47</accession>
<organism evidence="2 3">
    <name type="scientific">Falsihalocynthiibacter arcticus</name>
    <dbReference type="NCBI Taxonomy" id="1579316"/>
    <lineage>
        <taxon>Bacteria</taxon>
        <taxon>Pseudomonadati</taxon>
        <taxon>Pseudomonadota</taxon>
        <taxon>Alphaproteobacteria</taxon>
        <taxon>Rhodobacterales</taxon>
        <taxon>Roseobacteraceae</taxon>
        <taxon>Falsihalocynthiibacter</taxon>
    </lineage>
</organism>
<reference evidence="2 3" key="1">
    <citation type="submission" date="2016-02" db="EMBL/GenBank/DDBJ databases">
        <title>Complete genome sequence of Halocynthiibacter arcticus PAMC 20958t from arctic marine sediment.</title>
        <authorList>
            <person name="Lee Y.M."/>
            <person name="Baek K."/>
            <person name="Lee H.K."/>
            <person name="Shin S.C."/>
        </authorList>
    </citation>
    <scope>NUCLEOTIDE SEQUENCE [LARGE SCALE GENOMIC DNA]</scope>
    <source>
        <strain evidence="2">PAMC 20958</strain>
    </source>
</reference>
<gene>
    <name evidence="2" type="ORF">RC74_00290</name>
</gene>
<dbReference type="Proteomes" id="UP000070371">
    <property type="component" value="Chromosome"/>
</dbReference>
<feature type="signal peptide" evidence="1">
    <location>
        <begin position="1"/>
        <end position="20"/>
    </location>
</feature>
<evidence type="ECO:0000313" key="3">
    <source>
        <dbReference type="Proteomes" id="UP000070371"/>
    </source>
</evidence>
<evidence type="ECO:0008006" key="4">
    <source>
        <dbReference type="Google" id="ProtNLM"/>
    </source>
</evidence>